<dbReference type="eggNOG" id="KOG1801">
    <property type="taxonomic scope" value="Eukaryota"/>
</dbReference>
<evidence type="ECO:0000256" key="3">
    <source>
        <dbReference type="ARBA" id="ARBA00022806"/>
    </source>
</evidence>
<accession>A0A022QBJ2</accession>
<evidence type="ECO:0000256" key="5">
    <source>
        <dbReference type="PROSITE-ProRule" id="PRU00560"/>
    </source>
</evidence>
<evidence type="ECO:0000256" key="1">
    <source>
        <dbReference type="ARBA" id="ARBA00022741"/>
    </source>
</evidence>
<dbReference type="InterPro" id="IPR047187">
    <property type="entry name" value="SF1_C_Upf1"/>
</dbReference>
<sequence length="2666" mass="304158">MEGNRSSKRDVFTDLVLSWSLQDICDENMYQYQVEKIPMSFESVDQYLGSYIFPLLEETRAQLASAMETICSAPFAEVTSCTEATHRNVVYIVKVDQWGNSVGDFGGERQKISPGDVVLLSDSKPETISHSPLNGGTYNFACIKDITYDEIDRSFELTTVEGVEDGQRKSAERIEDGQRKSRHMVYLMNIIPHKRIWEALRMRQNLNIIEKSLTKNDVGKLRSSISSKLNESQLDAISACLSKSECSHKSSVELIWGPPGTGKTSTLSNLLHLLLQMNVRTLVCAPTNVAIKELATRVVALVKKSSKENHYSSCPLGEMLIFGNKDRLRVGSDIEEIYLDYRVEKLAHCLYSFASMLDFLEDCVSQHRIFVENEIIKEKKSLENEANKSLLEFARDEFANLATPLRDCKSALIPHLPSSFVHEQQIFQSVTQLMSLLDSIEMFLFEDKSLTSDELERIFLREGMVGVEEPSLMYTRSQCLNILRSLRASLRELGIPNGIDITCTDFCFRNATLIFCTTSTAFTLHNRKTELFKMLISEEAGFGRSMFERLSLLGHSKHLLNVQYRMHPSISRFPNSSFYQNRILDASNVQKLSYKRCYLQGRIYGPYSFIDIPGNNEEFDDFGRSRKNMVEVAVAVMLVHKLFKAWNGSNEKLSIGLISPYAAQAAAIRDRLQRKYENFDKFIVNVKSIDGFQGGEEDIIIISTVRSNKSGSVGFLSSTQRTNVALTRARHCLWILGSEKTLSESDSVWKALVSDAKERDRFFTADEDCDIRKVIIDVKKELEQLEELLSGESILFKNSRWKVVFSENFRKSFQKLNPSNVKKLAITVLLKLASGWRPKNINVDWKCESSSYIVKQIKVAKYYVVCSIDLVKDPVYVQIFKVWDILPMTETAKLLKRLDSIFAMYTDDFIDRCNEKLCEGNLEVPKSWSVSDDVIRFKNQNDTKVDGTVDCRSHVENAKVNESLLLMKFYSLSSDVVNHLLTDVEGREVDLPFEVTDEERAIIMFPRSSFILGRSGTGKTTILTMKLYQKLHQYSVATRDSVTAGDVAPILHQLFVTVSPKLCYAVKKHVTQLKSFASEDASGNNNSTDMDDLDEMLEFRDIPDTFVGIEPEKYPLIITFHKLLMMLDGTLGNSYFERFREVRGSSQYEGRRSIALQTFIRTNEVTYDRFRSFYWPHFNAKCTKILDPSRVFTEIMSHIKGSLKDGESGETKRSREAYVSLSESRVSTLSAEKRDAIYDVFEDYEKMKMERGEFDLADFVIDIHLRLKNEEDLMGDKMDFVYIDEVQDLTMRQISLFRFICKNVDEGFVFCGDTAQTIARGIDFRFEDIRSLFYNEFFMKSSVLGRREKGVVSDTFCLSQNFRTHTGVLRLAQSVIDLICHFFPQSIDVLSPESSFIYGESPIVLEPGSDENLIMSIFGHSGHYGEKWVGFGADQVILVRDDSARKEILNYIGKQALVLTIVECKGLEFQDVLLYNFFGSSPMSDQWRVLYEYLKEKDLLDSTIAKSFPSFSESRHNILCSELKQLYVAITRTRQRLWICENNEALSKPILDYWTRLCLVQVRKIDDSLALAMQKNSSPEEWKSQGIKLYWEKNYEMATVCFEKAGEETWEKRAKASGLRASADSMRGSNPKESRVMLREAAEIFDSIDRADTAAECFCDLGDYERAGRIYMEKCGTSELRKAGECFSLAGNYKLATEVYNKGNFFDECLSACTKGNHFDLGLQYIEQWKQQASSDTGIMTRFKEINKIAQQFLEKCALECHKNKDSTSMMKFVCAFCTEKSKRNFLKSRDCLEELLTLEEDSGNFIEAVDIAQELGLVLREIDLLEKAMDFRNASLLVISYVLNNSLWVYGSRGWPLKSFPQEEEILAKAISDAKMVSENFHASICAEANFLCMGDRMNLSELMQCYSASKQYKSRMIEILSVRKFLDAHFQVHPTKYESDPTKFLFDRSLFEEKMSKNKVSGGTLVFAWNLWKVQSSEIFEFLDSIEGADLSECEDTARFCFNYFGVRSPNNSSDTCILLNPNSAWIRNSDKRFVVPKRKLSTLDIRHFASAARDYWCQEIVSTGLRVLEALQSLLTKPSLSMYCQSVCLVHIFDITRFVQSKSPTTKKLQNFVSLCVESKYFSSVFPLDTRHSLSEDMVSLRESELSNNLLEEIISRNIVSSRNNNELTYRQIGEAVMTMLGSGLLQRNGIHEKIIARLSESSSWKSFIENLISVQESSKDSLSREFHNALVETYNINWRASDYISPKCFFYLVERLLILVPNSRGFFFTTKSSFVEYLMCLKSDANPSSGLATDEKSYAADTFNFVVSVVRECLYNSQGTAEWIARSNINGSYYFPVLMLRLFMILCLSCLNSELSFNVLFDVLKVAHIRNQLPWKFCEAIRCRRMNNVSDESAVAGAFNIIGDPLVIIGSNENSRRLEFLCPNAVFLDLKSFSCRNEVIEKLFPKSSDKEATVERNVVGEQVITTTQSLKTTLETDSRLTSSEKGKGDIQLNLNWGIVRELFDALESLRNRNDGDSKSLVLRKKEEMENHINLLTAEMAKVSDKNVADEVTATIEELTELCSLLDTSDFDTKAMQKIEEIMKRLEERRPQLMSSSNNEPPNVSTIESQMVDDHKMIPSSSVVSDDDEDDDGKNNSKNGKGNGKKKPQSKKGKGKRKGGKRK</sequence>
<evidence type="ECO:0000259" key="7">
    <source>
        <dbReference type="PROSITE" id="PS51198"/>
    </source>
</evidence>
<dbReference type="PROSITE" id="PS51198">
    <property type="entry name" value="UVRD_HELICASE_ATP_BIND"/>
    <property type="match status" value="1"/>
</dbReference>
<gene>
    <name evidence="8" type="ORF">MIMGU_mgv1a000015mg</name>
</gene>
<dbReference type="GO" id="GO:0005694">
    <property type="term" value="C:chromosome"/>
    <property type="evidence" value="ECO:0007669"/>
    <property type="project" value="UniProtKB-ARBA"/>
</dbReference>
<dbReference type="STRING" id="4155.A0A022QBJ2"/>
<feature type="region of interest" description="Disordered" evidence="6">
    <location>
        <begin position="2592"/>
        <end position="2666"/>
    </location>
</feature>
<keyword evidence="1 5" id="KW-0547">Nucleotide-binding</keyword>
<dbReference type="InterPro" id="IPR039904">
    <property type="entry name" value="TRANK1"/>
</dbReference>
<dbReference type="FunFam" id="3.40.50.300:FF:000326">
    <property type="entry name" value="P-loop containing nucleoside triphosphate hydrolase"/>
    <property type="match status" value="1"/>
</dbReference>
<organism evidence="8 9">
    <name type="scientific">Erythranthe guttata</name>
    <name type="common">Yellow monkey flower</name>
    <name type="synonym">Mimulus guttatus</name>
    <dbReference type="NCBI Taxonomy" id="4155"/>
    <lineage>
        <taxon>Eukaryota</taxon>
        <taxon>Viridiplantae</taxon>
        <taxon>Streptophyta</taxon>
        <taxon>Embryophyta</taxon>
        <taxon>Tracheophyta</taxon>
        <taxon>Spermatophyta</taxon>
        <taxon>Magnoliopsida</taxon>
        <taxon>eudicotyledons</taxon>
        <taxon>Gunneridae</taxon>
        <taxon>Pentapetalae</taxon>
        <taxon>asterids</taxon>
        <taxon>lamiids</taxon>
        <taxon>Lamiales</taxon>
        <taxon>Phrymaceae</taxon>
        <taxon>Erythranthe</taxon>
    </lineage>
</organism>
<dbReference type="GO" id="GO:0004386">
    <property type="term" value="F:helicase activity"/>
    <property type="evidence" value="ECO:0007669"/>
    <property type="project" value="UniProtKB-UniRule"/>
</dbReference>
<dbReference type="GO" id="GO:0005524">
    <property type="term" value="F:ATP binding"/>
    <property type="evidence" value="ECO:0007669"/>
    <property type="project" value="UniProtKB-UniRule"/>
</dbReference>
<dbReference type="InterPro" id="IPR011990">
    <property type="entry name" value="TPR-like_helical_dom_sf"/>
</dbReference>
<dbReference type="InterPro" id="IPR014016">
    <property type="entry name" value="UvrD-like_ATP-bd"/>
</dbReference>
<dbReference type="Pfam" id="PF13087">
    <property type="entry name" value="AAA_12"/>
    <property type="match status" value="1"/>
</dbReference>
<keyword evidence="9" id="KW-1185">Reference proteome</keyword>
<dbReference type="Pfam" id="PF00580">
    <property type="entry name" value="UvrD-helicase"/>
    <property type="match status" value="1"/>
</dbReference>
<keyword evidence="2 5" id="KW-0378">Hydrolase</keyword>
<dbReference type="PANTHER" id="PTHR21529">
    <property type="entry name" value="MAMMARY TURMOR VIRUS RECEPTOR HOMOLOG 1, 2 MTVR1, 2"/>
    <property type="match status" value="1"/>
</dbReference>
<evidence type="ECO:0000256" key="6">
    <source>
        <dbReference type="SAM" id="MobiDB-lite"/>
    </source>
</evidence>
<evidence type="ECO:0000313" key="8">
    <source>
        <dbReference type="EMBL" id="EYU26032.1"/>
    </source>
</evidence>
<dbReference type="InterPro" id="IPR045529">
    <property type="entry name" value="DUF6469"/>
</dbReference>
<keyword evidence="4 5" id="KW-0067">ATP-binding</keyword>
<dbReference type="Proteomes" id="UP000030748">
    <property type="component" value="Unassembled WGS sequence"/>
</dbReference>
<dbReference type="PANTHER" id="PTHR21529:SF4">
    <property type="entry name" value="TPR AND ANKYRIN REPEAT-CONTAINING PROTEIN 1"/>
    <property type="match status" value="1"/>
</dbReference>
<feature type="compositionally biased region" description="Basic residues" evidence="6">
    <location>
        <begin position="2646"/>
        <end position="2666"/>
    </location>
</feature>
<dbReference type="InterPro" id="IPR041679">
    <property type="entry name" value="DNA2/NAM7-like_C"/>
</dbReference>
<feature type="domain" description="UvrD-like helicase ATP-binding" evidence="7">
    <location>
        <begin position="992"/>
        <end position="1365"/>
    </location>
</feature>
<name>A0A022QBJ2_ERYGU</name>
<dbReference type="Gene3D" id="3.40.50.300">
    <property type="entry name" value="P-loop containing nucleotide triphosphate hydrolases"/>
    <property type="match status" value="4"/>
</dbReference>
<proteinExistence type="predicted"/>
<dbReference type="GO" id="GO:0016787">
    <property type="term" value="F:hydrolase activity"/>
    <property type="evidence" value="ECO:0007669"/>
    <property type="project" value="UniProtKB-UniRule"/>
</dbReference>
<dbReference type="Pfam" id="PF20073">
    <property type="entry name" value="DUF6469"/>
    <property type="match status" value="1"/>
</dbReference>
<dbReference type="SUPFAM" id="SSF48452">
    <property type="entry name" value="TPR-like"/>
    <property type="match status" value="1"/>
</dbReference>
<dbReference type="Pfam" id="PF13086">
    <property type="entry name" value="AAA_11"/>
    <property type="match status" value="1"/>
</dbReference>
<feature type="compositionally biased region" description="Polar residues" evidence="6">
    <location>
        <begin position="2596"/>
        <end position="2612"/>
    </location>
</feature>
<protein>
    <recommendedName>
        <fullName evidence="7">UvrD-like helicase ATP-binding domain-containing protein</fullName>
    </recommendedName>
</protein>
<evidence type="ECO:0000256" key="4">
    <source>
        <dbReference type="ARBA" id="ARBA00022840"/>
    </source>
</evidence>
<dbReference type="EMBL" id="KI631803">
    <property type="protein sequence ID" value="EYU26032.1"/>
    <property type="molecule type" value="Genomic_DNA"/>
</dbReference>
<feature type="binding site" evidence="5">
    <location>
        <begin position="1013"/>
        <end position="1020"/>
    </location>
    <ligand>
        <name>ATP</name>
        <dbReference type="ChEBI" id="CHEBI:30616"/>
    </ligand>
</feature>
<dbReference type="InterPro" id="IPR027417">
    <property type="entry name" value="P-loop_NTPase"/>
</dbReference>
<dbReference type="InterPro" id="IPR041677">
    <property type="entry name" value="DNA2/NAM7_AAA_11"/>
</dbReference>
<dbReference type="CDD" id="cd18808">
    <property type="entry name" value="SF1_C_Upf1"/>
    <property type="match status" value="1"/>
</dbReference>
<evidence type="ECO:0000313" key="9">
    <source>
        <dbReference type="Proteomes" id="UP000030748"/>
    </source>
</evidence>
<dbReference type="SUPFAM" id="SSF52540">
    <property type="entry name" value="P-loop containing nucleoside triphosphate hydrolases"/>
    <property type="match status" value="2"/>
</dbReference>
<keyword evidence="3 5" id="KW-0347">Helicase</keyword>
<reference evidence="8 9" key="1">
    <citation type="journal article" date="2013" name="Proc. Natl. Acad. Sci. U.S.A.">
        <title>Fine-scale variation in meiotic recombination in Mimulus inferred from population shotgun sequencing.</title>
        <authorList>
            <person name="Hellsten U."/>
            <person name="Wright K.M."/>
            <person name="Jenkins J."/>
            <person name="Shu S."/>
            <person name="Yuan Y."/>
            <person name="Wessler S.R."/>
            <person name="Schmutz J."/>
            <person name="Willis J.H."/>
            <person name="Rokhsar D.S."/>
        </authorList>
    </citation>
    <scope>NUCLEOTIDE SEQUENCE [LARGE SCALE GENOMIC DNA]</scope>
    <source>
        <strain evidence="9">cv. DUN x IM62</strain>
    </source>
</reference>
<evidence type="ECO:0000256" key="2">
    <source>
        <dbReference type="ARBA" id="ARBA00022801"/>
    </source>
</evidence>